<keyword evidence="1" id="KW-0472">Membrane</keyword>
<feature type="transmembrane region" description="Helical" evidence="1">
    <location>
        <begin position="118"/>
        <end position="142"/>
    </location>
</feature>
<dbReference type="Proteomes" id="UP001212263">
    <property type="component" value="Unassembled WGS sequence"/>
</dbReference>
<feature type="transmembrane region" description="Helical" evidence="1">
    <location>
        <begin position="37"/>
        <end position="55"/>
    </location>
</feature>
<sequence>MLRNFGKFILYLISSCAISGLAYWTGSDFINKFSESILPLLSAILAINITTSALLSGEIKKYISNIPNSESCFDDTIKEIKWTFKIQIFLLCILFISLILKEASFFNQQNYKIWTDLISNAIIVGIFGYFLEIIYDLGVALFQIIETNKNN</sequence>
<gene>
    <name evidence="2" type="ORF">PN645_02115</name>
</gene>
<feature type="transmembrane region" description="Helical" evidence="1">
    <location>
        <begin position="88"/>
        <end position="106"/>
    </location>
</feature>
<accession>A0AAW6FE30</accession>
<protein>
    <submittedName>
        <fullName evidence="2">Uncharacterized protein</fullName>
    </submittedName>
</protein>
<dbReference type="AlphaFoldDB" id="A0AAW6FE30"/>
<dbReference type="EMBL" id="JAQMRD010000002">
    <property type="protein sequence ID" value="MDB9221799.1"/>
    <property type="molecule type" value="Genomic_DNA"/>
</dbReference>
<name>A0AAW6FE30_9BACT</name>
<keyword evidence="1" id="KW-0812">Transmembrane</keyword>
<reference evidence="2" key="1">
    <citation type="submission" date="2023-01" db="EMBL/GenBank/DDBJ databases">
        <title>Human gut microbiome strain richness.</title>
        <authorList>
            <person name="Chen-Liaw A."/>
        </authorList>
    </citation>
    <scope>NUCLEOTIDE SEQUENCE</scope>
    <source>
        <strain evidence="2">RTP21484st1_B7_RTP21484_190118</strain>
    </source>
</reference>
<evidence type="ECO:0000313" key="3">
    <source>
        <dbReference type="Proteomes" id="UP001212263"/>
    </source>
</evidence>
<dbReference type="RefSeq" id="WP_175315511.1">
    <property type="nucleotide sequence ID" value="NZ_JABWDG010000012.1"/>
</dbReference>
<organism evidence="2 3">
    <name type="scientific">Odoribacter splanchnicus</name>
    <dbReference type="NCBI Taxonomy" id="28118"/>
    <lineage>
        <taxon>Bacteria</taxon>
        <taxon>Pseudomonadati</taxon>
        <taxon>Bacteroidota</taxon>
        <taxon>Bacteroidia</taxon>
        <taxon>Bacteroidales</taxon>
        <taxon>Odoribacteraceae</taxon>
        <taxon>Odoribacter</taxon>
    </lineage>
</organism>
<evidence type="ECO:0000256" key="1">
    <source>
        <dbReference type="SAM" id="Phobius"/>
    </source>
</evidence>
<feature type="transmembrane region" description="Helical" evidence="1">
    <location>
        <begin position="7"/>
        <end position="25"/>
    </location>
</feature>
<evidence type="ECO:0000313" key="2">
    <source>
        <dbReference type="EMBL" id="MDB9221799.1"/>
    </source>
</evidence>
<comment type="caution">
    <text evidence="2">The sequence shown here is derived from an EMBL/GenBank/DDBJ whole genome shotgun (WGS) entry which is preliminary data.</text>
</comment>
<keyword evidence="1" id="KW-1133">Transmembrane helix</keyword>
<proteinExistence type="predicted"/>